<dbReference type="GO" id="GO:0044550">
    <property type="term" value="P:secondary metabolite biosynthetic process"/>
    <property type="evidence" value="ECO:0007669"/>
    <property type="project" value="TreeGrafter"/>
</dbReference>
<dbReference type="PANTHER" id="PTHR45527">
    <property type="entry name" value="NONRIBOSOMAL PEPTIDE SYNTHETASE"/>
    <property type="match status" value="1"/>
</dbReference>
<dbReference type="GO" id="GO:0031177">
    <property type="term" value="F:phosphopantetheine binding"/>
    <property type="evidence" value="ECO:0007669"/>
    <property type="project" value="TreeGrafter"/>
</dbReference>
<proteinExistence type="predicted"/>
<protein>
    <submittedName>
        <fullName evidence="1">AMP-binding protein</fullName>
    </submittedName>
</protein>
<name>A0AA41L8Y0_9BURK</name>
<sequence length="111" mass="12069">RRQPVPAGVAGELYIGGAGVARGYLNLPQMTEQRFLPDPFAGLAGARMYKTGDLGRHLADGNIEYLGRNDFQVKIRGFRIELGEIEAKLSACAGVREAVVLAREDQPGDKR</sequence>
<dbReference type="Proteomes" id="UP001155901">
    <property type="component" value="Unassembled WGS sequence"/>
</dbReference>
<evidence type="ECO:0000313" key="1">
    <source>
        <dbReference type="EMBL" id="MBV6325812.1"/>
    </source>
</evidence>
<feature type="non-terminal residue" evidence="1">
    <location>
        <position position="1"/>
    </location>
</feature>
<gene>
    <name evidence="1" type="ORF">KVP70_33500</name>
</gene>
<evidence type="ECO:0000313" key="2">
    <source>
        <dbReference type="Proteomes" id="UP001155901"/>
    </source>
</evidence>
<accession>A0AA41L8Y0</accession>
<dbReference type="AlphaFoldDB" id="A0AA41L8Y0"/>
<organism evidence="1 2">
    <name type="scientific">Duganella violaceipulchra</name>
    <dbReference type="NCBI Taxonomy" id="2849652"/>
    <lineage>
        <taxon>Bacteria</taxon>
        <taxon>Pseudomonadati</taxon>
        <taxon>Pseudomonadota</taxon>
        <taxon>Betaproteobacteria</taxon>
        <taxon>Burkholderiales</taxon>
        <taxon>Oxalobacteraceae</taxon>
        <taxon>Telluria group</taxon>
        <taxon>Duganella</taxon>
    </lineage>
</organism>
<feature type="non-terminal residue" evidence="1">
    <location>
        <position position="111"/>
    </location>
</feature>
<reference evidence="1" key="1">
    <citation type="submission" date="2021-07" db="EMBL/GenBank/DDBJ databases">
        <title>Characterization of violacein-producing bacteria and related species.</title>
        <authorList>
            <person name="Wilson H.S."/>
            <person name="De Leon M.E."/>
        </authorList>
    </citation>
    <scope>NUCLEOTIDE SEQUENCE</scope>
    <source>
        <strain evidence="1">HSC-15S17</strain>
    </source>
</reference>
<dbReference type="EMBL" id="JAHTGR010000162">
    <property type="protein sequence ID" value="MBV6325812.1"/>
    <property type="molecule type" value="Genomic_DNA"/>
</dbReference>
<dbReference type="PANTHER" id="PTHR45527:SF14">
    <property type="entry name" value="PLIPASTATIN SYNTHASE SUBUNIT B"/>
    <property type="match status" value="1"/>
</dbReference>
<dbReference type="GO" id="GO:0043041">
    <property type="term" value="P:amino acid activation for nonribosomal peptide biosynthetic process"/>
    <property type="evidence" value="ECO:0007669"/>
    <property type="project" value="TreeGrafter"/>
</dbReference>
<dbReference type="RefSeq" id="WP_217946741.1">
    <property type="nucleotide sequence ID" value="NZ_JAHTGR010000162.1"/>
</dbReference>
<dbReference type="GO" id="GO:0005829">
    <property type="term" value="C:cytosol"/>
    <property type="evidence" value="ECO:0007669"/>
    <property type="project" value="TreeGrafter"/>
</dbReference>
<comment type="caution">
    <text evidence="1">The sequence shown here is derived from an EMBL/GenBank/DDBJ whole genome shotgun (WGS) entry which is preliminary data.</text>
</comment>